<dbReference type="GO" id="GO:0005737">
    <property type="term" value="C:cytoplasm"/>
    <property type="evidence" value="ECO:0007669"/>
    <property type="project" value="UniProtKB-SubCell"/>
</dbReference>
<keyword evidence="1 6" id="KW-0963">Cytoplasm</keyword>
<evidence type="ECO:0000256" key="5">
    <source>
        <dbReference type="ARBA" id="ARBA00022691"/>
    </source>
</evidence>
<evidence type="ECO:0000313" key="9">
    <source>
        <dbReference type="EMBL" id="SMO81637.1"/>
    </source>
</evidence>
<dbReference type="HAMAP" id="MF_01877">
    <property type="entry name" value="16SrRNA_methyltr_I"/>
    <property type="match status" value="1"/>
</dbReference>
<accession>A0A521ECI9</accession>
<comment type="similarity">
    <text evidence="6">Belongs to the methyltransferase superfamily. RsmI family.</text>
</comment>
<comment type="subcellular location">
    <subcellularLocation>
        <location evidence="6">Cytoplasm</location>
    </subcellularLocation>
</comment>
<comment type="function">
    <text evidence="6">Catalyzes the 2'-O-methylation of the ribose of cytidine 1402 (C1402) in 16S rRNA.</text>
</comment>
<evidence type="ECO:0000256" key="2">
    <source>
        <dbReference type="ARBA" id="ARBA00022552"/>
    </source>
</evidence>
<dbReference type="InterPro" id="IPR014777">
    <property type="entry name" value="4pyrrole_Mease_sub1"/>
</dbReference>
<dbReference type="FunFam" id="3.30.950.10:FF:000002">
    <property type="entry name" value="Ribosomal RNA small subunit methyltransferase I"/>
    <property type="match status" value="1"/>
</dbReference>
<dbReference type="InterPro" id="IPR000878">
    <property type="entry name" value="4pyrrol_Mease"/>
</dbReference>
<dbReference type="SUPFAM" id="SSF53790">
    <property type="entry name" value="Tetrapyrrole methylase"/>
    <property type="match status" value="1"/>
</dbReference>
<dbReference type="PROSITE" id="PS01296">
    <property type="entry name" value="RSMI"/>
    <property type="match status" value="1"/>
</dbReference>
<dbReference type="GO" id="GO:0070677">
    <property type="term" value="F:rRNA (cytosine-2'-O-)-methyltransferase activity"/>
    <property type="evidence" value="ECO:0007669"/>
    <property type="project" value="UniProtKB-UniRule"/>
</dbReference>
<evidence type="ECO:0000259" key="8">
    <source>
        <dbReference type="Pfam" id="PF23016"/>
    </source>
</evidence>
<keyword evidence="10" id="KW-1185">Reference proteome</keyword>
<sequence>MHSSKGIGKLFVVATPIGNLEDITLRALRILKEVDLIACEDTRRTLKLLNYYGIKGKKLVSYHEHNEERRAKDLIEELKRGRSVALVSDAGTPCISDPGYRIVSLARREGIDVVPVPGPSALIAALSASGFPTDKFFFGGFLPRKEGALRETLEEFIGKHFTSVFYESPHRLERTLGLISEIYPEIEMGVYREITKVNEEFLRGKPKEILRELKEKGKLKGEFVLIFPPQKVEKEEKDLDEVILEFLKKGLSAKEVSKEASKVTGLPKREIYKRVVELLND</sequence>
<dbReference type="OrthoDB" id="9809084at2"/>
<dbReference type="EMBL" id="FXTM01000037">
    <property type="protein sequence ID" value="SMO81637.1"/>
    <property type="molecule type" value="Genomic_DNA"/>
</dbReference>
<proteinExistence type="inferred from homology"/>
<keyword evidence="3 6" id="KW-0489">Methyltransferase</keyword>
<dbReference type="PANTHER" id="PTHR46111:SF1">
    <property type="entry name" value="RIBOSOMAL RNA SMALL SUBUNIT METHYLTRANSFERASE I"/>
    <property type="match status" value="1"/>
</dbReference>
<evidence type="ECO:0000256" key="3">
    <source>
        <dbReference type="ARBA" id="ARBA00022603"/>
    </source>
</evidence>
<dbReference type="FunFam" id="3.40.1010.10:FF:000002">
    <property type="entry name" value="Ribosomal RNA small subunit methyltransferase I"/>
    <property type="match status" value="1"/>
</dbReference>
<dbReference type="InterPro" id="IPR053910">
    <property type="entry name" value="RsmI_HTH"/>
</dbReference>
<comment type="catalytic activity">
    <reaction evidence="6">
        <text>cytidine(1402) in 16S rRNA + S-adenosyl-L-methionine = 2'-O-methylcytidine(1402) in 16S rRNA + S-adenosyl-L-homocysteine + H(+)</text>
        <dbReference type="Rhea" id="RHEA:42924"/>
        <dbReference type="Rhea" id="RHEA-COMP:10285"/>
        <dbReference type="Rhea" id="RHEA-COMP:10286"/>
        <dbReference type="ChEBI" id="CHEBI:15378"/>
        <dbReference type="ChEBI" id="CHEBI:57856"/>
        <dbReference type="ChEBI" id="CHEBI:59789"/>
        <dbReference type="ChEBI" id="CHEBI:74495"/>
        <dbReference type="ChEBI" id="CHEBI:82748"/>
        <dbReference type="EC" id="2.1.1.198"/>
    </reaction>
</comment>
<name>A0A521ECI9_9BACT</name>
<evidence type="ECO:0000313" key="10">
    <source>
        <dbReference type="Proteomes" id="UP000317315"/>
    </source>
</evidence>
<dbReference type="Proteomes" id="UP000317315">
    <property type="component" value="Unassembled WGS sequence"/>
</dbReference>
<dbReference type="PIRSF" id="PIRSF005917">
    <property type="entry name" value="MTase_YraL"/>
    <property type="match status" value="1"/>
</dbReference>
<dbReference type="Pfam" id="PF00590">
    <property type="entry name" value="TP_methylase"/>
    <property type="match status" value="1"/>
</dbReference>
<dbReference type="InterPro" id="IPR018063">
    <property type="entry name" value="SAM_MeTrfase_RsmI_CS"/>
</dbReference>
<dbReference type="InterPro" id="IPR035996">
    <property type="entry name" value="4pyrrol_Methylase_sf"/>
</dbReference>
<evidence type="ECO:0000256" key="6">
    <source>
        <dbReference type="HAMAP-Rule" id="MF_01877"/>
    </source>
</evidence>
<dbReference type="InterPro" id="IPR014776">
    <property type="entry name" value="4pyrrole_Mease_sub2"/>
</dbReference>
<keyword evidence="2 6" id="KW-0698">rRNA processing</keyword>
<dbReference type="CDD" id="cd11648">
    <property type="entry name" value="RsmI"/>
    <property type="match status" value="1"/>
</dbReference>
<dbReference type="InterPro" id="IPR008189">
    <property type="entry name" value="rRNA_ssu_MeTfrase_I"/>
</dbReference>
<dbReference type="RefSeq" id="WP_142936262.1">
    <property type="nucleotide sequence ID" value="NZ_FXTM01000037.1"/>
</dbReference>
<evidence type="ECO:0000256" key="1">
    <source>
        <dbReference type="ARBA" id="ARBA00022490"/>
    </source>
</evidence>
<dbReference type="PANTHER" id="PTHR46111">
    <property type="entry name" value="RIBOSOMAL RNA SMALL SUBUNIT METHYLTRANSFERASE I"/>
    <property type="match status" value="1"/>
</dbReference>
<evidence type="ECO:0000256" key="4">
    <source>
        <dbReference type="ARBA" id="ARBA00022679"/>
    </source>
</evidence>
<dbReference type="EC" id="2.1.1.198" evidence="6"/>
<protein>
    <recommendedName>
        <fullName evidence="6">Ribosomal RNA small subunit methyltransferase I</fullName>
        <ecNumber evidence="6">2.1.1.198</ecNumber>
    </recommendedName>
    <alternativeName>
        <fullName evidence="6">16S rRNA 2'-O-ribose C1402 methyltransferase</fullName>
    </alternativeName>
    <alternativeName>
        <fullName evidence="6">rRNA (cytidine-2'-O-)-methyltransferase RsmI</fullName>
    </alternativeName>
</protein>
<keyword evidence="4 6" id="KW-0808">Transferase</keyword>
<feature type="domain" description="Tetrapyrrole methylase" evidence="7">
    <location>
        <begin position="9"/>
        <end position="209"/>
    </location>
</feature>
<organism evidence="9 10">
    <name type="scientific">Balnearium lithotrophicum</name>
    <dbReference type="NCBI Taxonomy" id="223788"/>
    <lineage>
        <taxon>Bacteria</taxon>
        <taxon>Pseudomonadati</taxon>
        <taxon>Aquificota</taxon>
        <taxon>Aquificia</taxon>
        <taxon>Desulfurobacteriales</taxon>
        <taxon>Desulfurobacteriaceae</taxon>
        <taxon>Balnearium</taxon>
    </lineage>
</organism>
<gene>
    <name evidence="6" type="primary">rsmI</name>
    <name evidence="9" type="ORF">SAMN06269117_13710</name>
</gene>
<dbReference type="AlphaFoldDB" id="A0A521ECI9"/>
<dbReference type="Pfam" id="PF23016">
    <property type="entry name" value="RsmI_C"/>
    <property type="match status" value="1"/>
</dbReference>
<dbReference type="Gene3D" id="3.30.950.10">
    <property type="entry name" value="Methyltransferase, Cobalt-precorrin-4 Transmethylase, Domain 2"/>
    <property type="match status" value="1"/>
</dbReference>
<evidence type="ECO:0000259" key="7">
    <source>
        <dbReference type="Pfam" id="PF00590"/>
    </source>
</evidence>
<feature type="domain" description="RsmI HTH" evidence="8">
    <location>
        <begin position="238"/>
        <end position="278"/>
    </location>
</feature>
<dbReference type="Gene3D" id="3.40.1010.10">
    <property type="entry name" value="Cobalt-precorrin-4 Transmethylase, Domain 1"/>
    <property type="match status" value="1"/>
</dbReference>
<keyword evidence="5 6" id="KW-0949">S-adenosyl-L-methionine</keyword>
<dbReference type="NCBIfam" id="TIGR00096">
    <property type="entry name" value="16S rRNA (cytidine(1402)-2'-O)-methyltransferase"/>
    <property type="match status" value="1"/>
</dbReference>
<reference evidence="9 10" key="1">
    <citation type="submission" date="2017-05" db="EMBL/GenBank/DDBJ databases">
        <authorList>
            <person name="Varghese N."/>
            <person name="Submissions S."/>
        </authorList>
    </citation>
    <scope>NUCLEOTIDE SEQUENCE [LARGE SCALE GENOMIC DNA]</scope>
    <source>
        <strain evidence="9 10">DSM 16304</strain>
    </source>
</reference>